<dbReference type="InterPro" id="IPR003594">
    <property type="entry name" value="HATPase_dom"/>
</dbReference>
<dbReference type="InterPro" id="IPR003661">
    <property type="entry name" value="HisK_dim/P_dom"/>
</dbReference>
<keyword evidence="11" id="KW-0472">Membrane</keyword>
<dbReference type="SUPFAM" id="SSF55874">
    <property type="entry name" value="ATPase domain of HSP90 chaperone/DNA topoisomerase II/histidine kinase"/>
    <property type="match status" value="1"/>
</dbReference>
<keyword evidence="5" id="KW-0808">Transferase</keyword>
<dbReference type="SUPFAM" id="SSF158472">
    <property type="entry name" value="HAMP domain-like"/>
    <property type="match status" value="1"/>
</dbReference>
<dbReference type="AlphaFoldDB" id="A0A1M7YJ29"/>
<feature type="modified residue" description="4-aspartylphosphate" evidence="10">
    <location>
        <position position="791"/>
    </location>
</feature>
<evidence type="ECO:0000313" key="18">
    <source>
        <dbReference type="Proteomes" id="UP000184603"/>
    </source>
</evidence>
<comment type="catalytic activity">
    <reaction evidence="1">
        <text>ATP + protein L-histidine = ADP + protein N-phospho-L-histidine.</text>
        <dbReference type="EC" id="2.7.13.3"/>
    </reaction>
</comment>
<dbReference type="InterPro" id="IPR013656">
    <property type="entry name" value="PAS_4"/>
</dbReference>
<evidence type="ECO:0000256" key="8">
    <source>
        <dbReference type="ARBA" id="ARBA00022840"/>
    </source>
</evidence>
<dbReference type="InterPro" id="IPR001610">
    <property type="entry name" value="PAC"/>
</dbReference>
<evidence type="ECO:0000256" key="6">
    <source>
        <dbReference type="ARBA" id="ARBA00022741"/>
    </source>
</evidence>
<dbReference type="SMART" id="SM00388">
    <property type="entry name" value="HisKA"/>
    <property type="match status" value="1"/>
</dbReference>
<keyword evidence="4 10" id="KW-0597">Phosphoprotein</keyword>
<dbReference type="GO" id="GO:0016020">
    <property type="term" value="C:membrane"/>
    <property type="evidence" value="ECO:0007669"/>
    <property type="project" value="UniProtKB-SubCell"/>
</dbReference>
<evidence type="ECO:0000256" key="5">
    <source>
        <dbReference type="ARBA" id="ARBA00022679"/>
    </source>
</evidence>
<dbReference type="SMART" id="SM00387">
    <property type="entry name" value="HATPase_c"/>
    <property type="match status" value="1"/>
</dbReference>
<dbReference type="InterPro" id="IPR005467">
    <property type="entry name" value="His_kinase_dom"/>
</dbReference>
<dbReference type="InterPro" id="IPR011006">
    <property type="entry name" value="CheY-like_superfamily"/>
</dbReference>
<feature type="domain" description="PAC" evidence="15">
    <location>
        <begin position="426"/>
        <end position="480"/>
    </location>
</feature>
<name>A0A1M7YJ29_9BACT</name>
<dbReference type="GO" id="GO:0000155">
    <property type="term" value="F:phosphorelay sensor kinase activity"/>
    <property type="evidence" value="ECO:0007669"/>
    <property type="project" value="InterPro"/>
</dbReference>
<dbReference type="Pfam" id="PF00989">
    <property type="entry name" value="PAS"/>
    <property type="match status" value="1"/>
</dbReference>
<dbReference type="PROSITE" id="PS50113">
    <property type="entry name" value="PAC"/>
    <property type="match status" value="2"/>
</dbReference>
<dbReference type="Pfam" id="PF08448">
    <property type="entry name" value="PAS_4"/>
    <property type="match status" value="1"/>
</dbReference>
<dbReference type="InterPro" id="IPR003660">
    <property type="entry name" value="HAMP_dom"/>
</dbReference>
<keyword evidence="6" id="KW-0547">Nucleotide-binding</keyword>
<dbReference type="InterPro" id="IPR036097">
    <property type="entry name" value="HisK_dim/P_sf"/>
</dbReference>
<evidence type="ECO:0000256" key="2">
    <source>
        <dbReference type="ARBA" id="ARBA00004370"/>
    </source>
</evidence>
<dbReference type="InterPro" id="IPR004358">
    <property type="entry name" value="Sig_transdc_His_kin-like_C"/>
</dbReference>
<feature type="domain" description="Histidine kinase" evidence="12">
    <location>
        <begin position="493"/>
        <end position="718"/>
    </location>
</feature>
<dbReference type="Gene3D" id="3.30.565.10">
    <property type="entry name" value="Histidine kinase-like ATPase, C-terminal domain"/>
    <property type="match status" value="1"/>
</dbReference>
<feature type="domain" description="PAS" evidence="14">
    <location>
        <begin position="235"/>
        <end position="287"/>
    </location>
</feature>
<dbReference type="Gene3D" id="3.30.450.20">
    <property type="entry name" value="PAS domain"/>
    <property type="match status" value="2"/>
</dbReference>
<dbReference type="SMART" id="SM00448">
    <property type="entry name" value="REC"/>
    <property type="match status" value="1"/>
</dbReference>
<evidence type="ECO:0000259" key="14">
    <source>
        <dbReference type="PROSITE" id="PS50112"/>
    </source>
</evidence>
<dbReference type="Pfam" id="PF00072">
    <property type="entry name" value="Response_reg"/>
    <property type="match status" value="1"/>
</dbReference>
<dbReference type="SUPFAM" id="SSF47384">
    <property type="entry name" value="Homodimeric domain of signal transducing histidine kinase"/>
    <property type="match status" value="1"/>
</dbReference>
<dbReference type="PANTHER" id="PTHR43065">
    <property type="entry name" value="SENSOR HISTIDINE KINASE"/>
    <property type="match status" value="1"/>
</dbReference>
<dbReference type="SUPFAM" id="SSF55785">
    <property type="entry name" value="PYP-like sensor domain (PAS domain)"/>
    <property type="match status" value="2"/>
</dbReference>
<evidence type="ECO:0000256" key="7">
    <source>
        <dbReference type="ARBA" id="ARBA00022777"/>
    </source>
</evidence>
<reference evidence="17 18" key="1">
    <citation type="submission" date="2016-12" db="EMBL/GenBank/DDBJ databases">
        <authorList>
            <person name="Song W.-J."/>
            <person name="Kurnit D.M."/>
        </authorList>
    </citation>
    <scope>NUCLEOTIDE SEQUENCE [LARGE SCALE GENOMIC DNA]</scope>
    <source>
        <strain evidence="17 18">DSM 18488</strain>
    </source>
</reference>
<evidence type="ECO:0000256" key="4">
    <source>
        <dbReference type="ARBA" id="ARBA00022553"/>
    </source>
</evidence>
<keyword evidence="8" id="KW-0067">ATP-binding</keyword>
<dbReference type="InterPro" id="IPR001789">
    <property type="entry name" value="Sig_transdc_resp-reg_receiver"/>
</dbReference>
<dbReference type="PROSITE" id="PS50112">
    <property type="entry name" value="PAS"/>
    <property type="match status" value="1"/>
</dbReference>
<dbReference type="PROSITE" id="PS50109">
    <property type="entry name" value="HIS_KIN"/>
    <property type="match status" value="1"/>
</dbReference>
<dbReference type="InterPro" id="IPR000014">
    <property type="entry name" value="PAS"/>
</dbReference>
<dbReference type="EC" id="2.7.13.3" evidence="3"/>
<dbReference type="CDD" id="cd00156">
    <property type="entry name" value="REC"/>
    <property type="match status" value="1"/>
</dbReference>
<feature type="domain" description="Response regulatory" evidence="13">
    <location>
        <begin position="740"/>
        <end position="856"/>
    </location>
</feature>
<dbReference type="Proteomes" id="UP000184603">
    <property type="component" value="Unassembled WGS sequence"/>
</dbReference>
<evidence type="ECO:0000313" key="17">
    <source>
        <dbReference type="EMBL" id="SHO52623.1"/>
    </source>
</evidence>
<keyword evidence="11" id="KW-1133">Transmembrane helix</keyword>
<dbReference type="PROSITE" id="PS50885">
    <property type="entry name" value="HAMP"/>
    <property type="match status" value="1"/>
</dbReference>
<dbReference type="SMART" id="SM00086">
    <property type="entry name" value="PAC"/>
    <property type="match status" value="2"/>
</dbReference>
<dbReference type="InterPro" id="IPR000700">
    <property type="entry name" value="PAS-assoc_C"/>
</dbReference>
<dbReference type="GO" id="GO:0005524">
    <property type="term" value="F:ATP binding"/>
    <property type="evidence" value="ECO:0007669"/>
    <property type="project" value="UniProtKB-KW"/>
</dbReference>
<dbReference type="InterPro" id="IPR036890">
    <property type="entry name" value="HATPase_C_sf"/>
</dbReference>
<keyword evidence="7" id="KW-0418">Kinase</keyword>
<dbReference type="GO" id="GO:0006355">
    <property type="term" value="P:regulation of DNA-templated transcription"/>
    <property type="evidence" value="ECO:0007669"/>
    <property type="project" value="InterPro"/>
</dbReference>
<dbReference type="RefSeq" id="WP_084554427.1">
    <property type="nucleotide sequence ID" value="NZ_FRFE01000038.1"/>
</dbReference>
<comment type="subcellular location">
    <subcellularLocation>
        <location evidence="2">Membrane</location>
    </subcellularLocation>
</comment>
<dbReference type="Gene3D" id="3.40.50.2300">
    <property type="match status" value="1"/>
</dbReference>
<gene>
    <name evidence="17" type="ORF">SAMN02745220_04653</name>
</gene>
<keyword evidence="9" id="KW-0902">Two-component regulatory system</keyword>
<dbReference type="CDD" id="cd06225">
    <property type="entry name" value="HAMP"/>
    <property type="match status" value="1"/>
</dbReference>
<dbReference type="CDD" id="cd00130">
    <property type="entry name" value="PAS"/>
    <property type="match status" value="2"/>
</dbReference>
<dbReference type="PROSITE" id="PS50110">
    <property type="entry name" value="RESPONSE_REGULATORY"/>
    <property type="match status" value="1"/>
</dbReference>
<evidence type="ECO:0000256" key="9">
    <source>
        <dbReference type="ARBA" id="ARBA00023012"/>
    </source>
</evidence>
<dbReference type="SMART" id="SM00091">
    <property type="entry name" value="PAS"/>
    <property type="match status" value="2"/>
</dbReference>
<dbReference type="InterPro" id="IPR035965">
    <property type="entry name" value="PAS-like_dom_sf"/>
</dbReference>
<dbReference type="EMBL" id="FRFE01000038">
    <property type="protein sequence ID" value="SHO52623.1"/>
    <property type="molecule type" value="Genomic_DNA"/>
</dbReference>
<dbReference type="PANTHER" id="PTHR43065:SF42">
    <property type="entry name" value="TWO-COMPONENT SENSOR PPRA"/>
    <property type="match status" value="1"/>
</dbReference>
<dbReference type="SUPFAM" id="SSF52172">
    <property type="entry name" value="CheY-like"/>
    <property type="match status" value="1"/>
</dbReference>
<dbReference type="CDD" id="cd00082">
    <property type="entry name" value="HisKA"/>
    <property type="match status" value="1"/>
</dbReference>
<feature type="domain" description="HAMP" evidence="16">
    <location>
        <begin position="178"/>
        <end position="230"/>
    </location>
</feature>
<evidence type="ECO:0000256" key="11">
    <source>
        <dbReference type="SAM" id="Phobius"/>
    </source>
</evidence>
<evidence type="ECO:0000259" key="13">
    <source>
        <dbReference type="PROSITE" id="PS50110"/>
    </source>
</evidence>
<dbReference type="SMART" id="SM00304">
    <property type="entry name" value="HAMP"/>
    <property type="match status" value="1"/>
</dbReference>
<dbReference type="Gene3D" id="6.10.340.10">
    <property type="match status" value="1"/>
</dbReference>
<keyword evidence="11" id="KW-0812">Transmembrane</keyword>
<evidence type="ECO:0000256" key="3">
    <source>
        <dbReference type="ARBA" id="ARBA00012438"/>
    </source>
</evidence>
<evidence type="ECO:0000259" key="16">
    <source>
        <dbReference type="PROSITE" id="PS50885"/>
    </source>
</evidence>
<proteinExistence type="predicted"/>
<dbReference type="InterPro" id="IPR013767">
    <property type="entry name" value="PAS_fold"/>
</dbReference>
<evidence type="ECO:0000256" key="1">
    <source>
        <dbReference type="ARBA" id="ARBA00000085"/>
    </source>
</evidence>
<accession>A0A1M7YJ29</accession>
<evidence type="ECO:0000256" key="10">
    <source>
        <dbReference type="PROSITE-ProRule" id="PRU00169"/>
    </source>
</evidence>
<dbReference type="STRING" id="1121416.SAMN02745220_04653"/>
<dbReference type="Gene3D" id="1.10.287.130">
    <property type="match status" value="1"/>
</dbReference>
<sequence>MISPSPLARLRKGNSLRTDFMLSLLLAMIPAFLISLSFDYYFVYTENMKTLVSVSENKVIKAVHTLQKPLWQYDVDFIDKYVAILADDSSLTTISVYDDHDRLVAHVDNSDREDTRGSKRWELDKPVHHGDKLIGRLLVTFNNSEISRLTRQMIMSDILVILAVLFSVWSVSWILISQYLLKPLKIMADSFHSISRGDYSQRVQLEENNELTAIAAEFNTMVDQVEIRETELRESEVKYRNLVESQSDVIFTADTSGNLLFLNSNYEKWTSIPIAEKIGRPFSELFHIRKELDDLPIYVQAGKNDIFIEDELRKIDGTIIPVELSLTAQLDSLGAPQGVIGIARDITGRRQAEGDLRKYEQMVASITDYMLLLDRTFSIQAVNNAYLENTGQERHQLIGSYIGSVYEQKVFDEEILPYLEACLAGNSVKNELVMSGDDGTGTYMVITCYPIFEQDGAVSGVMLYQRDVTEQKKLEAMLHQSQKMEAIGTLAGGIAHDFNNIIGGIVGYGEMIEMFDAKGSPRLESRIRHVLQGAYRAKDLVEQILTFSRKTDSRKKPINLGGLVHDTLQFLRASIPSTIAIVEQGVDDKVVVWADETSMHQVLMNLCTNAAHAMQADGGKLIVSMSLETVDTEKAEQLDLADTGNYVNLAVRDTGTGIEHDQISRIFEPFYTTKKTGEGTGMGLAVVHGIVRDLRGAVAVESLPGSGSTFNIYLPLFDIGNREADDIDEIGERIPKGKGSILVVDDEEELVSFCQEILEHLGYEVTGKTSSVSARKIFMEDPSRFDLVITDQTMPNITGIDLARQFLAVRRDLPVILCTGFSEPDLERDAKEAGIRTFVRKPVGARQLVDMVWNEIGEEKG</sequence>
<dbReference type="OrthoDB" id="9813024at2"/>
<dbReference type="Pfam" id="PF02518">
    <property type="entry name" value="HATPase_c"/>
    <property type="match status" value="1"/>
</dbReference>
<evidence type="ECO:0000259" key="12">
    <source>
        <dbReference type="PROSITE" id="PS50109"/>
    </source>
</evidence>
<dbReference type="NCBIfam" id="TIGR00229">
    <property type="entry name" value="sensory_box"/>
    <property type="match status" value="2"/>
</dbReference>
<evidence type="ECO:0000259" key="15">
    <source>
        <dbReference type="PROSITE" id="PS50113"/>
    </source>
</evidence>
<feature type="domain" description="PAC" evidence="15">
    <location>
        <begin position="306"/>
        <end position="358"/>
    </location>
</feature>
<feature type="transmembrane region" description="Helical" evidence="11">
    <location>
        <begin position="20"/>
        <end position="43"/>
    </location>
</feature>
<protein>
    <recommendedName>
        <fullName evidence="3">histidine kinase</fullName>
        <ecNumber evidence="3">2.7.13.3</ecNumber>
    </recommendedName>
</protein>
<keyword evidence="18" id="KW-1185">Reference proteome</keyword>
<dbReference type="PRINTS" id="PR00344">
    <property type="entry name" value="BCTRLSENSOR"/>
</dbReference>
<organism evidence="17 18">
    <name type="scientific">Desulfopila aestuarii DSM 18488</name>
    <dbReference type="NCBI Taxonomy" id="1121416"/>
    <lineage>
        <taxon>Bacteria</taxon>
        <taxon>Pseudomonadati</taxon>
        <taxon>Thermodesulfobacteriota</taxon>
        <taxon>Desulfobulbia</taxon>
        <taxon>Desulfobulbales</taxon>
        <taxon>Desulfocapsaceae</taxon>
        <taxon>Desulfopila</taxon>
    </lineage>
</organism>
<dbReference type="Pfam" id="PF00672">
    <property type="entry name" value="HAMP"/>
    <property type="match status" value="1"/>
</dbReference>
<feature type="transmembrane region" description="Helical" evidence="11">
    <location>
        <begin position="158"/>
        <end position="181"/>
    </location>
</feature>